<dbReference type="InterPro" id="IPR036061">
    <property type="entry name" value="CheW-like_dom_sf"/>
</dbReference>
<proteinExistence type="predicted"/>
<dbReference type="Gene3D" id="2.40.50.180">
    <property type="entry name" value="CheA-289, Domain 4"/>
    <property type="match status" value="1"/>
</dbReference>
<reference evidence="2 3" key="1">
    <citation type="submission" date="2020-04" db="EMBL/GenBank/DDBJ databases">
        <title>Donghicola sp., a member of the Rhodobacteraceae family isolated from mangrove forest in Thailand.</title>
        <authorList>
            <person name="Charoenyingcharoen P."/>
            <person name="Yukphan P."/>
        </authorList>
    </citation>
    <scope>NUCLEOTIDE SEQUENCE [LARGE SCALE GENOMIC DNA]</scope>
    <source>
        <strain evidence="2 3">B5-SW-15</strain>
    </source>
</reference>
<dbReference type="EMBL" id="JABCJE010000007">
    <property type="protein sequence ID" value="NVO24615.1"/>
    <property type="molecule type" value="Genomic_DNA"/>
</dbReference>
<dbReference type="InterPro" id="IPR002545">
    <property type="entry name" value="CheW-lke_dom"/>
</dbReference>
<dbReference type="PANTHER" id="PTHR22617:SF23">
    <property type="entry name" value="CHEMOTAXIS PROTEIN CHEW"/>
    <property type="match status" value="1"/>
</dbReference>
<dbReference type="RefSeq" id="WP_177158274.1">
    <property type="nucleotide sequence ID" value="NZ_JABCJE010000007.1"/>
</dbReference>
<dbReference type="Gene3D" id="2.30.30.40">
    <property type="entry name" value="SH3 Domains"/>
    <property type="match status" value="1"/>
</dbReference>
<accession>A0A850QDW3</accession>
<dbReference type="SUPFAM" id="SSF50341">
    <property type="entry name" value="CheW-like"/>
    <property type="match status" value="1"/>
</dbReference>
<evidence type="ECO:0000313" key="2">
    <source>
        <dbReference type="EMBL" id="NVO24615.1"/>
    </source>
</evidence>
<dbReference type="GO" id="GO:0006935">
    <property type="term" value="P:chemotaxis"/>
    <property type="evidence" value="ECO:0007669"/>
    <property type="project" value="InterPro"/>
</dbReference>
<protein>
    <submittedName>
        <fullName evidence="2">Chemotaxis protein CheW</fullName>
    </submittedName>
</protein>
<dbReference type="GO" id="GO:0007165">
    <property type="term" value="P:signal transduction"/>
    <property type="evidence" value="ECO:0007669"/>
    <property type="project" value="InterPro"/>
</dbReference>
<evidence type="ECO:0000313" key="3">
    <source>
        <dbReference type="Proteomes" id="UP000592216"/>
    </source>
</evidence>
<sequence length="167" mass="18357">MTKNKGYADLIPRLNSVVAFEMGGELMALPTDVLREVLELPNLTPVPCAGPFSAGLINIRGVVLPVADLRPLFRMPVKENDRETRILIIETTVHEKSLTVGVIAEAVHAIAEIDPETLRPVPAVGTRWPQGTLHAMARWNDQFVAIPDVVQIFETHIAQEPQLVSVD</sequence>
<evidence type="ECO:0000259" key="1">
    <source>
        <dbReference type="PROSITE" id="PS50851"/>
    </source>
</evidence>
<dbReference type="AlphaFoldDB" id="A0A850QDW3"/>
<dbReference type="Pfam" id="PF01584">
    <property type="entry name" value="CheW"/>
    <property type="match status" value="1"/>
</dbReference>
<name>A0A850QDW3_9RHOB</name>
<comment type="caution">
    <text evidence="2">The sequence shown here is derived from an EMBL/GenBank/DDBJ whole genome shotgun (WGS) entry which is preliminary data.</text>
</comment>
<organism evidence="2 3">
    <name type="scientific">Donghicola mangrovi</name>
    <dbReference type="NCBI Taxonomy" id="2729614"/>
    <lineage>
        <taxon>Bacteria</taxon>
        <taxon>Pseudomonadati</taxon>
        <taxon>Pseudomonadota</taxon>
        <taxon>Alphaproteobacteria</taxon>
        <taxon>Rhodobacterales</taxon>
        <taxon>Roseobacteraceae</taxon>
        <taxon>Donghicola</taxon>
    </lineage>
</organism>
<dbReference type="Proteomes" id="UP000592216">
    <property type="component" value="Unassembled WGS sequence"/>
</dbReference>
<gene>
    <name evidence="2" type="ORF">HJ536_14715</name>
</gene>
<dbReference type="InterPro" id="IPR039315">
    <property type="entry name" value="CheW"/>
</dbReference>
<dbReference type="PROSITE" id="PS50851">
    <property type="entry name" value="CHEW"/>
    <property type="match status" value="1"/>
</dbReference>
<dbReference type="SMART" id="SM00260">
    <property type="entry name" value="CheW"/>
    <property type="match status" value="1"/>
</dbReference>
<dbReference type="GO" id="GO:0005829">
    <property type="term" value="C:cytosol"/>
    <property type="evidence" value="ECO:0007669"/>
    <property type="project" value="TreeGrafter"/>
</dbReference>
<feature type="domain" description="CheW-like" evidence="1">
    <location>
        <begin position="14"/>
        <end position="158"/>
    </location>
</feature>
<dbReference type="PANTHER" id="PTHR22617">
    <property type="entry name" value="CHEMOTAXIS SENSOR HISTIDINE KINASE-RELATED"/>
    <property type="match status" value="1"/>
</dbReference>